<sequence length="139" mass="14558">MRNRLLGLALAAGGTLLLVGATPANAASEPATESNPSASALVLTSNPGEEVSPFARSVALTCQPAGGTHPEPVFACNELASVDGDINKLDVRTDQACTFIYAPVTVTATGVWDGRKVEYKETFPNDCVLTSYTGHVFRF</sequence>
<evidence type="ECO:0000256" key="9">
    <source>
        <dbReference type="SAM" id="SignalP"/>
    </source>
</evidence>
<evidence type="ECO:0000256" key="8">
    <source>
        <dbReference type="RuleBase" id="RU003471"/>
    </source>
</evidence>
<gene>
    <name evidence="11" type="ORF">GCM10012275_25400</name>
</gene>
<dbReference type="Proteomes" id="UP000637578">
    <property type="component" value="Unassembled WGS sequence"/>
</dbReference>
<evidence type="ECO:0000256" key="3">
    <source>
        <dbReference type="ARBA" id="ARBA00011738"/>
    </source>
</evidence>
<keyword evidence="11" id="KW-0378">Hydrolase</keyword>
<keyword evidence="6 8" id="KW-0722">Serine protease inhibitor</keyword>
<reference evidence="11" key="2">
    <citation type="submission" date="2020-09" db="EMBL/GenBank/DDBJ databases">
        <authorList>
            <person name="Sun Q."/>
            <person name="Zhou Y."/>
        </authorList>
    </citation>
    <scope>NUCLEOTIDE SEQUENCE</scope>
    <source>
        <strain evidence="11">CGMCC 4.5737</strain>
    </source>
</reference>
<dbReference type="GO" id="GO:0004867">
    <property type="term" value="F:serine-type endopeptidase inhibitor activity"/>
    <property type="evidence" value="ECO:0007669"/>
    <property type="project" value="UniProtKB-KW"/>
</dbReference>
<dbReference type="EMBL" id="BMMK01000010">
    <property type="protein sequence ID" value="GGM53332.1"/>
    <property type="molecule type" value="Genomic_DNA"/>
</dbReference>
<keyword evidence="5 8" id="KW-0646">Protease inhibitor</keyword>
<dbReference type="AlphaFoldDB" id="A0A8J3C887"/>
<feature type="signal peptide" evidence="9">
    <location>
        <begin position="1"/>
        <end position="26"/>
    </location>
</feature>
<comment type="caution">
    <text evidence="11">The sequence shown here is derived from an EMBL/GenBank/DDBJ whole genome shotgun (WGS) entry which is preliminary data.</text>
</comment>
<dbReference type="Gene3D" id="3.30.350.10">
    <property type="entry name" value="Subtilisin inhibitor-like"/>
    <property type="match status" value="1"/>
</dbReference>
<evidence type="ECO:0000256" key="2">
    <source>
        <dbReference type="ARBA" id="ARBA00010472"/>
    </source>
</evidence>
<dbReference type="GO" id="GO:0008233">
    <property type="term" value="F:peptidase activity"/>
    <property type="evidence" value="ECO:0007669"/>
    <property type="project" value="UniProtKB-KW"/>
</dbReference>
<dbReference type="PRINTS" id="PR00294">
    <property type="entry name" value="SSBTLNINHBTR"/>
</dbReference>
<comment type="similarity">
    <text evidence="2 8">Belongs to the protease inhibitor I16 (SSI) family.</text>
</comment>
<name>A0A8J3C887_9PSEU</name>
<dbReference type="GO" id="GO:0006508">
    <property type="term" value="P:proteolysis"/>
    <property type="evidence" value="ECO:0007669"/>
    <property type="project" value="UniProtKB-KW"/>
</dbReference>
<dbReference type="InterPro" id="IPR000691">
    <property type="entry name" value="Prot_inh_I16_SSI"/>
</dbReference>
<evidence type="ECO:0000259" key="10">
    <source>
        <dbReference type="Pfam" id="PF00720"/>
    </source>
</evidence>
<dbReference type="InterPro" id="IPR036819">
    <property type="entry name" value="Subtilisin_inhibitor-like_sf"/>
</dbReference>
<dbReference type="RefSeq" id="WP_189057241.1">
    <property type="nucleotide sequence ID" value="NZ_BMMK01000010.1"/>
</dbReference>
<dbReference type="Pfam" id="PF00720">
    <property type="entry name" value="SSI"/>
    <property type="match status" value="1"/>
</dbReference>
<dbReference type="GO" id="GO:0005576">
    <property type="term" value="C:extracellular region"/>
    <property type="evidence" value="ECO:0007669"/>
    <property type="project" value="UniProtKB-SubCell"/>
</dbReference>
<evidence type="ECO:0000256" key="7">
    <source>
        <dbReference type="ARBA" id="ARBA00023157"/>
    </source>
</evidence>
<evidence type="ECO:0000256" key="5">
    <source>
        <dbReference type="ARBA" id="ARBA00022690"/>
    </source>
</evidence>
<keyword evidence="11" id="KW-0645">Protease</keyword>
<proteinExistence type="inferred from homology"/>
<dbReference type="SUPFAM" id="SSF55399">
    <property type="entry name" value="Subtilisin inhibitor"/>
    <property type="match status" value="1"/>
</dbReference>
<keyword evidence="7" id="KW-1015">Disulfide bond</keyword>
<accession>A0A8J3C887</accession>
<comment type="subunit">
    <text evidence="3">Homodimer.</text>
</comment>
<keyword evidence="12" id="KW-1185">Reference proteome</keyword>
<evidence type="ECO:0000256" key="4">
    <source>
        <dbReference type="ARBA" id="ARBA00022525"/>
    </source>
</evidence>
<keyword evidence="4" id="KW-0964">Secreted</keyword>
<comment type="subcellular location">
    <subcellularLocation>
        <location evidence="1">Secreted</location>
    </subcellularLocation>
</comment>
<feature type="domain" description="Subtilisin inhibitor" evidence="10">
    <location>
        <begin position="38"/>
        <end position="125"/>
    </location>
</feature>
<evidence type="ECO:0000313" key="11">
    <source>
        <dbReference type="EMBL" id="GGM53332.1"/>
    </source>
</evidence>
<evidence type="ECO:0000313" key="12">
    <source>
        <dbReference type="Proteomes" id="UP000637578"/>
    </source>
</evidence>
<evidence type="ECO:0000256" key="1">
    <source>
        <dbReference type="ARBA" id="ARBA00004613"/>
    </source>
</evidence>
<reference evidence="11" key="1">
    <citation type="journal article" date="2014" name="Int. J. Syst. Evol. Microbiol.">
        <title>Complete genome sequence of Corynebacterium casei LMG S-19264T (=DSM 44701T), isolated from a smear-ripened cheese.</title>
        <authorList>
            <consortium name="US DOE Joint Genome Institute (JGI-PGF)"/>
            <person name="Walter F."/>
            <person name="Albersmeier A."/>
            <person name="Kalinowski J."/>
            <person name="Ruckert C."/>
        </authorList>
    </citation>
    <scope>NUCLEOTIDE SEQUENCE</scope>
    <source>
        <strain evidence="11">CGMCC 4.5737</strain>
    </source>
</reference>
<protein>
    <submittedName>
        <fullName evidence="11">Protease</fullName>
    </submittedName>
</protein>
<organism evidence="11 12">
    <name type="scientific">Longimycelium tulufanense</name>
    <dbReference type="NCBI Taxonomy" id="907463"/>
    <lineage>
        <taxon>Bacteria</taxon>
        <taxon>Bacillati</taxon>
        <taxon>Actinomycetota</taxon>
        <taxon>Actinomycetes</taxon>
        <taxon>Pseudonocardiales</taxon>
        <taxon>Pseudonocardiaceae</taxon>
        <taxon>Longimycelium</taxon>
    </lineage>
</organism>
<dbReference type="InterPro" id="IPR023549">
    <property type="entry name" value="Subtilisin_inhibitor"/>
</dbReference>
<evidence type="ECO:0000256" key="6">
    <source>
        <dbReference type="ARBA" id="ARBA00022900"/>
    </source>
</evidence>
<keyword evidence="9" id="KW-0732">Signal</keyword>
<feature type="chain" id="PRO_5035175511" evidence="9">
    <location>
        <begin position="27"/>
        <end position="139"/>
    </location>
</feature>